<keyword evidence="2" id="KW-1133">Transmembrane helix</keyword>
<dbReference type="EMBL" id="JAKZEL010000017">
    <property type="protein sequence ID" value="KAI4535914.1"/>
    <property type="molecule type" value="Genomic_DNA"/>
</dbReference>
<feature type="transmembrane region" description="Helical" evidence="2">
    <location>
        <begin position="145"/>
        <end position="164"/>
    </location>
</feature>
<evidence type="ECO:0000313" key="4">
    <source>
        <dbReference type="Proteomes" id="UP001214576"/>
    </source>
</evidence>
<proteinExistence type="predicted"/>
<reference evidence="3" key="1">
    <citation type="submission" date="2022-03" db="EMBL/GenBank/DDBJ databases">
        <title>Genomic analyses of argali, domestic sheep and their hybrids provide insights into chromosomal evolution, heterosis and genetic basis of agronomic traits.</title>
        <authorList>
            <person name="Li M."/>
        </authorList>
    </citation>
    <scope>NUCLEOTIDE SEQUENCE</scope>
    <source>
        <strain evidence="3">CAU-MHL-2022a</strain>
        <tissue evidence="3">Skin</tissue>
    </source>
</reference>
<dbReference type="AlphaFoldDB" id="A0AAD4Y5R1"/>
<protein>
    <submittedName>
        <fullName evidence="3">Uncharacterized protein</fullName>
    </submittedName>
</protein>
<dbReference type="Proteomes" id="UP001214576">
    <property type="component" value="Unassembled WGS sequence"/>
</dbReference>
<keyword evidence="4" id="KW-1185">Reference proteome</keyword>
<gene>
    <name evidence="3" type="ORF">MG293_014241</name>
</gene>
<organism evidence="3 4">
    <name type="scientific">Ovis ammon polii</name>
    <dbReference type="NCBI Taxonomy" id="230172"/>
    <lineage>
        <taxon>Eukaryota</taxon>
        <taxon>Metazoa</taxon>
        <taxon>Chordata</taxon>
        <taxon>Craniata</taxon>
        <taxon>Vertebrata</taxon>
        <taxon>Euteleostomi</taxon>
        <taxon>Mammalia</taxon>
        <taxon>Eutheria</taxon>
        <taxon>Laurasiatheria</taxon>
        <taxon>Artiodactyla</taxon>
        <taxon>Ruminantia</taxon>
        <taxon>Pecora</taxon>
        <taxon>Bovidae</taxon>
        <taxon>Caprinae</taxon>
        <taxon>Ovis</taxon>
    </lineage>
</organism>
<keyword evidence="2" id="KW-0812">Transmembrane</keyword>
<sequence length="242" mass="27220">MCSLLSGARKHIFLFPEALLTSYDHPRAPVQGSVSTLSAARDRYLNMQMMLCGPVWGFRWGKYETIEIKMIATKLWEMFTPYYSVGKAGYRKVCTKIEKRMHRNWRKAHKMKTVHCKISTQSTPGLCSSSCTDINTRIDTQPERMWAYIIIIQIFFIVGPHFHLDFLDSPPSQSGWHFPPLAFLLTFSSTSSPLALLPLHASSKGVNDGSGSVTSLSSSARTEAHNSPAMGEEGDWMPKNLD</sequence>
<evidence type="ECO:0000313" key="3">
    <source>
        <dbReference type="EMBL" id="KAI4535914.1"/>
    </source>
</evidence>
<accession>A0AAD4Y5R1</accession>
<keyword evidence="2" id="KW-0472">Membrane</keyword>
<feature type="region of interest" description="Disordered" evidence="1">
    <location>
        <begin position="204"/>
        <end position="242"/>
    </location>
</feature>
<name>A0AAD4Y5R1_OVIAM</name>
<comment type="caution">
    <text evidence="3">The sequence shown here is derived from an EMBL/GenBank/DDBJ whole genome shotgun (WGS) entry which is preliminary data.</text>
</comment>
<feature type="compositionally biased region" description="Low complexity" evidence="1">
    <location>
        <begin position="210"/>
        <end position="219"/>
    </location>
</feature>
<feature type="transmembrane region" description="Helical" evidence="2">
    <location>
        <begin position="176"/>
        <end position="197"/>
    </location>
</feature>
<evidence type="ECO:0000256" key="1">
    <source>
        <dbReference type="SAM" id="MobiDB-lite"/>
    </source>
</evidence>
<evidence type="ECO:0000256" key="2">
    <source>
        <dbReference type="SAM" id="Phobius"/>
    </source>
</evidence>